<sequence>MQPNWSACIQTFERHKTNVISVSFSLDNTKLASLAGADTVKIWDLTTGACLQSLESDKWIIRYVVLSPDATQLALAHAEGVEIWHLTTSTYLESIPGYALSVTFSADGARLAILSHDKLTIRDLAANVDLQTYNIPPGSKKFGAVAFPPDHTHLPLNFGRGSGTWDSKTGPHVPTLTDEAFCARLVTSPQQLGRATICDLVNGQCMGAIYGDVSAGEYVRHIALSSGGTRLAVASNENVRIWDLASERLQILTTLTTAAIKMAFSPDGMRLATARDAVEIWDIATGGRLQIFEGHTNTVSSLSFSPDGSLLASGANDSTARVWDMASSTSLQMPDGYNAFALFEYSPNGRLLASASFNGNIKIWDPVTGLCLREFGQFVRAAVLAFSPDGMQLAVGGENAPVMIWDPTTGACLKTMNTEEEDVYLVTFSSSGTQLASVSRHNVMKIWDVTTGDCSHTIDITVPHNDSEITLSSDGTELEFVSADSTVQIWDLSAGTCLHTLERCAVSRYVLLPAELYRVIDLFRRSVDCGNHVRELSISKNEAWILRQQEPVLWLPPEHRPRLFAAHGNFCAIACASSKILCFQFDLDALDEELKKK</sequence>
<dbReference type="PROSITE" id="PS00678">
    <property type="entry name" value="WD_REPEATS_1"/>
    <property type="match status" value="1"/>
</dbReference>
<comment type="caution">
    <text evidence="8">The sequence shown here is derived from an EMBL/GenBank/DDBJ whole genome shotgun (WGS) entry which is preliminary data.</text>
</comment>
<protein>
    <recommendedName>
        <fullName evidence="5">Mitochondrial division protein 1</fullName>
    </recommendedName>
</protein>
<feature type="repeat" description="WD" evidence="7">
    <location>
        <begin position="416"/>
        <end position="457"/>
    </location>
</feature>
<keyword evidence="9" id="KW-1185">Reference proteome</keyword>
<dbReference type="Gene3D" id="2.130.10.10">
    <property type="entry name" value="YVTN repeat-like/Quinoprotein amine dehydrogenase"/>
    <property type="match status" value="3"/>
</dbReference>
<dbReference type="PANTHER" id="PTHR22847">
    <property type="entry name" value="WD40 REPEAT PROTEIN"/>
    <property type="match status" value="1"/>
</dbReference>
<feature type="repeat" description="WD" evidence="7">
    <location>
        <begin position="12"/>
        <end position="53"/>
    </location>
</feature>
<dbReference type="InterPro" id="IPR015943">
    <property type="entry name" value="WD40/YVTN_repeat-like_dom_sf"/>
</dbReference>
<organism evidence="8 9">
    <name type="scientific">Trichoderma arundinaceum</name>
    <dbReference type="NCBI Taxonomy" id="490622"/>
    <lineage>
        <taxon>Eukaryota</taxon>
        <taxon>Fungi</taxon>
        <taxon>Dikarya</taxon>
        <taxon>Ascomycota</taxon>
        <taxon>Pezizomycotina</taxon>
        <taxon>Sordariomycetes</taxon>
        <taxon>Hypocreomycetidae</taxon>
        <taxon>Hypocreales</taxon>
        <taxon>Hypocreaceae</taxon>
        <taxon>Trichoderma</taxon>
    </lineage>
</organism>
<dbReference type="GO" id="GO:0005634">
    <property type="term" value="C:nucleus"/>
    <property type="evidence" value="ECO:0007669"/>
    <property type="project" value="TreeGrafter"/>
</dbReference>
<comment type="function">
    <text evidence="6">Involved in mitochondrial fission. Acts as an adapter protein required to form mitochondrial fission complexes. Formation of these complexes is required to promote constriction and fission of the mitochondrial compartment at a late step in mitochondrial division.</text>
</comment>
<feature type="repeat" description="WD" evidence="7">
    <location>
        <begin position="384"/>
        <end position="415"/>
    </location>
</feature>
<comment type="similarity">
    <text evidence="4">Belongs to the WD repeat MDV1/CAF4 family.</text>
</comment>
<feature type="repeat" description="WD" evidence="7">
    <location>
        <begin position="292"/>
        <end position="333"/>
    </location>
</feature>
<dbReference type="Proteomes" id="UP000266272">
    <property type="component" value="Unassembled WGS sequence"/>
</dbReference>
<dbReference type="SUPFAM" id="SSF82171">
    <property type="entry name" value="DPP6 N-terminal domain-like"/>
    <property type="match status" value="1"/>
</dbReference>
<feature type="repeat" description="WD" evidence="7">
    <location>
        <begin position="345"/>
        <end position="365"/>
    </location>
</feature>
<dbReference type="SMART" id="SM00320">
    <property type="entry name" value="WD40"/>
    <property type="match status" value="10"/>
</dbReference>
<dbReference type="InterPro" id="IPR019775">
    <property type="entry name" value="WD40_repeat_CS"/>
</dbReference>
<proteinExistence type="inferred from homology"/>
<accession>A0A395NRI7</accession>
<evidence type="ECO:0000256" key="5">
    <source>
        <dbReference type="ARBA" id="ARBA00039789"/>
    </source>
</evidence>
<evidence type="ECO:0000256" key="1">
    <source>
        <dbReference type="ARBA" id="ARBA00022574"/>
    </source>
</evidence>
<evidence type="ECO:0000256" key="4">
    <source>
        <dbReference type="ARBA" id="ARBA00038415"/>
    </source>
</evidence>
<evidence type="ECO:0000313" key="9">
    <source>
        <dbReference type="Proteomes" id="UP000266272"/>
    </source>
</evidence>
<gene>
    <name evidence="8" type="ORF">TARUN_3671</name>
</gene>
<dbReference type="PROSITE" id="PS50082">
    <property type="entry name" value="WD_REPEATS_2"/>
    <property type="match status" value="6"/>
</dbReference>
<dbReference type="GO" id="GO:1990234">
    <property type="term" value="C:transferase complex"/>
    <property type="evidence" value="ECO:0007669"/>
    <property type="project" value="UniProtKB-ARBA"/>
</dbReference>
<dbReference type="Pfam" id="PF00400">
    <property type="entry name" value="WD40"/>
    <property type="match status" value="5"/>
</dbReference>
<dbReference type="AlphaFoldDB" id="A0A395NRI7"/>
<keyword evidence="2" id="KW-0677">Repeat</keyword>
<evidence type="ECO:0000256" key="3">
    <source>
        <dbReference type="ARBA" id="ARBA00023054"/>
    </source>
</evidence>
<dbReference type="OrthoDB" id="538223at2759"/>
<evidence type="ECO:0000256" key="2">
    <source>
        <dbReference type="ARBA" id="ARBA00022737"/>
    </source>
</evidence>
<dbReference type="CDD" id="cd00200">
    <property type="entry name" value="WD40"/>
    <property type="match status" value="1"/>
</dbReference>
<dbReference type="InterPro" id="IPR001680">
    <property type="entry name" value="WD40_rpt"/>
</dbReference>
<evidence type="ECO:0000256" key="7">
    <source>
        <dbReference type="PROSITE-ProRule" id="PRU00221"/>
    </source>
</evidence>
<dbReference type="EMBL" id="PXOA01000205">
    <property type="protein sequence ID" value="RFU78555.1"/>
    <property type="molecule type" value="Genomic_DNA"/>
</dbReference>
<dbReference type="InterPro" id="IPR036322">
    <property type="entry name" value="WD40_repeat_dom_sf"/>
</dbReference>
<keyword evidence="1 7" id="KW-0853">WD repeat</keyword>
<feature type="repeat" description="WD" evidence="7">
    <location>
        <begin position="469"/>
        <end position="500"/>
    </location>
</feature>
<keyword evidence="3" id="KW-0175">Coiled coil</keyword>
<evidence type="ECO:0000256" key="6">
    <source>
        <dbReference type="ARBA" id="ARBA00043913"/>
    </source>
</evidence>
<dbReference type="PROSITE" id="PS50294">
    <property type="entry name" value="WD_REPEATS_REGION"/>
    <property type="match status" value="2"/>
</dbReference>
<dbReference type="STRING" id="490622.A0A395NRI7"/>
<name>A0A395NRI7_TRIAR</name>
<dbReference type="PANTHER" id="PTHR22847:SF637">
    <property type="entry name" value="WD REPEAT DOMAIN 5B"/>
    <property type="match status" value="1"/>
</dbReference>
<reference evidence="8 9" key="1">
    <citation type="journal article" date="2018" name="PLoS Pathog.">
        <title>Evolution of structural diversity of trichothecenes, a family of toxins produced by plant pathogenic and entomopathogenic fungi.</title>
        <authorList>
            <person name="Proctor R.H."/>
            <person name="McCormick S.P."/>
            <person name="Kim H.S."/>
            <person name="Cardoza R.E."/>
            <person name="Stanley A.M."/>
            <person name="Lindo L."/>
            <person name="Kelly A."/>
            <person name="Brown D.W."/>
            <person name="Lee T."/>
            <person name="Vaughan M.M."/>
            <person name="Alexander N.J."/>
            <person name="Busman M."/>
            <person name="Gutierrez S."/>
        </authorList>
    </citation>
    <scope>NUCLEOTIDE SEQUENCE [LARGE SCALE GENOMIC DNA]</scope>
    <source>
        <strain evidence="8 9">IBT 40837</strain>
    </source>
</reference>
<evidence type="ECO:0000313" key="8">
    <source>
        <dbReference type="EMBL" id="RFU78555.1"/>
    </source>
</evidence>
<dbReference type="SUPFAM" id="SSF50978">
    <property type="entry name" value="WD40 repeat-like"/>
    <property type="match status" value="1"/>
</dbReference>